<dbReference type="EMBL" id="BAAALG010000002">
    <property type="protein sequence ID" value="GAA1092151.1"/>
    <property type="molecule type" value="Genomic_DNA"/>
</dbReference>
<dbReference type="PANTHER" id="PTHR43767:SF1">
    <property type="entry name" value="NONRIBOSOMAL PEPTIDE SYNTHASE PES1 (EUROFUNG)-RELATED"/>
    <property type="match status" value="1"/>
</dbReference>
<dbReference type="Gene3D" id="3.40.50.12780">
    <property type="entry name" value="N-terminal domain of ligase-like"/>
    <property type="match status" value="1"/>
</dbReference>
<dbReference type="InterPro" id="IPR000873">
    <property type="entry name" value="AMP-dep_synth/lig_dom"/>
</dbReference>
<reference evidence="3 4" key="1">
    <citation type="journal article" date="2019" name="Int. J. Syst. Evol. Microbiol.">
        <title>The Global Catalogue of Microorganisms (GCM) 10K type strain sequencing project: providing services to taxonomists for standard genome sequencing and annotation.</title>
        <authorList>
            <consortium name="The Broad Institute Genomics Platform"/>
            <consortium name="The Broad Institute Genome Sequencing Center for Infectious Disease"/>
            <person name="Wu L."/>
            <person name="Ma J."/>
        </authorList>
    </citation>
    <scope>NUCLEOTIDE SEQUENCE [LARGE SCALE GENOMIC DNA]</scope>
    <source>
        <strain evidence="3 4">JCM 13008</strain>
    </source>
</reference>
<gene>
    <name evidence="3" type="ORF">GCM10009668_03890</name>
</gene>
<organism evidence="3 4">
    <name type="scientific">Nocardioides dubius</name>
    <dbReference type="NCBI Taxonomy" id="317019"/>
    <lineage>
        <taxon>Bacteria</taxon>
        <taxon>Bacillati</taxon>
        <taxon>Actinomycetota</taxon>
        <taxon>Actinomycetes</taxon>
        <taxon>Propionibacteriales</taxon>
        <taxon>Nocardioidaceae</taxon>
        <taxon>Nocardioides</taxon>
    </lineage>
</organism>
<dbReference type="PROSITE" id="PS00455">
    <property type="entry name" value="AMP_BINDING"/>
    <property type="match status" value="1"/>
</dbReference>
<dbReference type="Pfam" id="PF13193">
    <property type="entry name" value="AMP-binding_C"/>
    <property type="match status" value="1"/>
</dbReference>
<evidence type="ECO:0000313" key="3">
    <source>
        <dbReference type="EMBL" id="GAA1092151.1"/>
    </source>
</evidence>
<dbReference type="Proteomes" id="UP001501581">
    <property type="component" value="Unassembled WGS sequence"/>
</dbReference>
<dbReference type="SUPFAM" id="SSF56801">
    <property type="entry name" value="Acetyl-CoA synthetase-like"/>
    <property type="match status" value="1"/>
</dbReference>
<dbReference type="InterPro" id="IPR042099">
    <property type="entry name" value="ANL_N_sf"/>
</dbReference>
<keyword evidence="3" id="KW-0436">Ligase</keyword>
<dbReference type="NCBIfam" id="NF004837">
    <property type="entry name" value="PRK06187.1"/>
    <property type="match status" value="1"/>
</dbReference>
<feature type="domain" description="AMP-dependent synthetase/ligase" evidence="1">
    <location>
        <begin position="33"/>
        <end position="386"/>
    </location>
</feature>
<name>A0ABN1TLE2_9ACTN</name>
<dbReference type="RefSeq" id="WP_343990799.1">
    <property type="nucleotide sequence ID" value="NZ_BAAALG010000002.1"/>
</dbReference>
<dbReference type="GO" id="GO:0016874">
    <property type="term" value="F:ligase activity"/>
    <property type="evidence" value="ECO:0007669"/>
    <property type="project" value="UniProtKB-KW"/>
</dbReference>
<keyword evidence="4" id="KW-1185">Reference proteome</keyword>
<dbReference type="InterPro" id="IPR045851">
    <property type="entry name" value="AMP-bd_C_sf"/>
</dbReference>
<dbReference type="PANTHER" id="PTHR43767">
    <property type="entry name" value="LONG-CHAIN-FATTY-ACID--COA LIGASE"/>
    <property type="match status" value="1"/>
</dbReference>
<protein>
    <submittedName>
        <fullName evidence="3">Fatty acid--CoA ligase</fullName>
    </submittedName>
</protein>
<dbReference type="Gene3D" id="3.30.300.30">
    <property type="match status" value="1"/>
</dbReference>
<dbReference type="InterPro" id="IPR050237">
    <property type="entry name" value="ATP-dep_AMP-bd_enzyme"/>
</dbReference>
<dbReference type="InterPro" id="IPR025110">
    <property type="entry name" value="AMP-bd_C"/>
</dbReference>
<evidence type="ECO:0000313" key="4">
    <source>
        <dbReference type="Proteomes" id="UP001501581"/>
    </source>
</evidence>
<dbReference type="Pfam" id="PF00501">
    <property type="entry name" value="AMP-binding"/>
    <property type="match status" value="1"/>
</dbReference>
<feature type="domain" description="AMP-binding enzyme C-terminal" evidence="2">
    <location>
        <begin position="436"/>
        <end position="511"/>
    </location>
</feature>
<sequence length="527" mass="56170">MPPTEAPAPLVSRLPDGQPLTRIADIIRSRAAASDSVAMRTPSASTTFRQIDELSSRIAQRLVASGVRPGDRVACVSRNSPEFLAVLYGAAKAGAIATAVNIGLAADEVTWIIDDADPRVVFVGPEEQHLESAVRASTATPLVVSTAVDALLEWVGDAPAVDPRADGDGDQTALILYSSGTTGHPKGVMLTGHNMAQALAAVQNLLELDDASVAMAPIPFFHISGLGLALVATLVGAELLAFTPSTPAELHTTLREQEVTHAVVVPTVIQRLLELPEAAPGSLPRLRYVIYGAAPITPDLLNAAIATLECRFVQSYGLTESSGGVTILDHSDHKRGVNEPHLLRSAGRALASVDLRIVDQLTGRDADPDQPGEIWINGAHRMAGYWRNPAATEEAFADGWLRTGDVGRLDAEGYLFIVDRLKDMIISGGENVYPAEVERVLLTHPEIVECAVVGTPDARWGESPLAVVVTTPTAALTEAELIAWSRERLAHFKAPTQVRFVEALPRNASGKVLKRALRTDPTPRKDQ</sequence>
<dbReference type="InterPro" id="IPR020845">
    <property type="entry name" value="AMP-binding_CS"/>
</dbReference>
<evidence type="ECO:0000259" key="2">
    <source>
        <dbReference type="Pfam" id="PF13193"/>
    </source>
</evidence>
<evidence type="ECO:0000259" key="1">
    <source>
        <dbReference type="Pfam" id="PF00501"/>
    </source>
</evidence>
<proteinExistence type="predicted"/>
<comment type="caution">
    <text evidence="3">The sequence shown here is derived from an EMBL/GenBank/DDBJ whole genome shotgun (WGS) entry which is preliminary data.</text>
</comment>
<accession>A0ABN1TLE2</accession>